<keyword evidence="2 6" id="KW-0812">Transmembrane</keyword>
<dbReference type="InterPro" id="IPR052719">
    <property type="entry name" value="CvpA-like"/>
</dbReference>
<dbReference type="EMBL" id="CCAZ020000001">
    <property type="protein sequence ID" value="CEG08280.1"/>
    <property type="molecule type" value="Genomic_DNA"/>
</dbReference>
<evidence type="ECO:0000256" key="3">
    <source>
        <dbReference type="ARBA" id="ARBA00022989"/>
    </source>
</evidence>
<feature type="transmembrane region" description="Helical" evidence="6">
    <location>
        <begin position="30"/>
        <end position="48"/>
    </location>
</feature>
<feature type="transmembrane region" description="Helical" evidence="6">
    <location>
        <begin position="63"/>
        <end position="85"/>
    </location>
</feature>
<name>A0A090MLF6_AFIFE</name>
<dbReference type="PANTHER" id="PTHR36926:SF1">
    <property type="entry name" value="COLICIN V PRODUCTION PROTEIN"/>
    <property type="match status" value="1"/>
</dbReference>
<dbReference type="OrthoDB" id="9806894at2"/>
<feature type="transmembrane region" description="Helical" evidence="6">
    <location>
        <begin position="105"/>
        <end position="127"/>
    </location>
</feature>
<evidence type="ECO:0000256" key="4">
    <source>
        <dbReference type="ARBA" id="ARBA00023136"/>
    </source>
</evidence>
<dbReference type="GO" id="GO:0009403">
    <property type="term" value="P:toxin biosynthetic process"/>
    <property type="evidence" value="ECO:0007669"/>
    <property type="project" value="InterPro"/>
</dbReference>
<dbReference type="STRING" id="1035.BN961_01694"/>
<accession>A0A090MLF6</accession>
<dbReference type="InterPro" id="IPR003825">
    <property type="entry name" value="Colicin-V_CvpA"/>
</dbReference>
<dbReference type="RefSeq" id="WP_009339246.1">
    <property type="nucleotide sequence ID" value="NZ_CCAZ020000001.1"/>
</dbReference>
<comment type="subcellular location">
    <subcellularLocation>
        <location evidence="1">Membrane</location>
        <topology evidence="1">Multi-pass membrane protein</topology>
    </subcellularLocation>
</comment>
<dbReference type="PANTHER" id="PTHR36926">
    <property type="entry name" value="COLICIN V PRODUCTION PROTEIN"/>
    <property type="match status" value="1"/>
</dbReference>
<dbReference type="Proteomes" id="UP000035762">
    <property type="component" value="Unassembled WGS sequence"/>
</dbReference>
<reference evidence="7 8" key="1">
    <citation type="journal article" date="2014" name="Genome Announc.">
        <title>Genome Sequence of Afipia felis Strain 76713, Isolated in Hospital Water Using an Amoeba Co-Culture Procedure.</title>
        <authorList>
            <person name="Benamar S."/>
            <person name="La Scola B."/>
            <person name="Croce O."/>
        </authorList>
    </citation>
    <scope>NUCLEOTIDE SEQUENCE [LARGE SCALE GENOMIC DNA]</scope>
    <source>
        <strain evidence="7 8">76713</strain>
    </source>
</reference>
<protein>
    <submittedName>
        <fullName evidence="7">Pur regulon 18 kDa protein</fullName>
    </submittedName>
</protein>
<keyword evidence="8" id="KW-1185">Reference proteome</keyword>
<evidence type="ECO:0000313" key="8">
    <source>
        <dbReference type="Proteomes" id="UP000035762"/>
    </source>
</evidence>
<evidence type="ECO:0000256" key="1">
    <source>
        <dbReference type="ARBA" id="ARBA00004141"/>
    </source>
</evidence>
<feature type="transmembrane region" description="Helical" evidence="6">
    <location>
        <begin position="6"/>
        <end position="23"/>
    </location>
</feature>
<evidence type="ECO:0000256" key="5">
    <source>
        <dbReference type="SAM" id="MobiDB-lite"/>
    </source>
</evidence>
<proteinExistence type="predicted"/>
<dbReference type="GO" id="GO:0016020">
    <property type="term" value="C:membrane"/>
    <property type="evidence" value="ECO:0007669"/>
    <property type="project" value="UniProtKB-SubCell"/>
</dbReference>
<dbReference type="Pfam" id="PF02674">
    <property type="entry name" value="Colicin_V"/>
    <property type="match status" value="1"/>
</dbReference>
<dbReference type="AlphaFoldDB" id="A0A090MLF6"/>
<keyword evidence="4 6" id="KW-0472">Membrane</keyword>
<keyword evidence="3 6" id="KW-1133">Transmembrane helix</keyword>
<organism evidence="7 8">
    <name type="scientific">Afipia felis</name>
    <name type="common">Cat scratch disease bacillus</name>
    <dbReference type="NCBI Taxonomy" id="1035"/>
    <lineage>
        <taxon>Bacteria</taxon>
        <taxon>Pseudomonadati</taxon>
        <taxon>Pseudomonadota</taxon>
        <taxon>Alphaproteobacteria</taxon>
        <taxon>Hyphomicrobiales</taxon>
        <taxon>Nitrobacteraceae</taxon>
        <taxon>Afipia</taxon>
    </lineage>
</organism>
<comment type="caution">
    <text evidence="7">The sequence shown here is derived from an EMBL/GenBank/DDBJ whole genome shotgun (WGS) entry which is preliminary data.</text>
</comment>
<sequence length="214" mass="23257">MPITLLDIIVLAVLLLSGLLAMIRGFVREVLSITAWGAAALTTLYAYQKLLPTAKTYIASDTLATVAVVAGIFIVTLIVVSIVTVRISDMILDSRIGALDRTLGFLFGLARGLLIMVVAFLFFAWLVPEKQQPDWVRGAKSRVVLQGTGDWLLSLLPDDPENTILKRFKKTKPEDEPADSAPDNRTENPSDPGGYAKSERDGMKSLIDGKATGR</sequence>
<gene>
    <name evidence="7" type="primary">cvpA</name>
    <name evidence="7" type="ORF">BN961_01694</name>
</gene>
<evidence type="ECO:0000256" key="6">
    <source>
        <dbReference type="SAM" id="Phobius"/>
    </source>
</evidence>
<evidence type="ECO:0000256" key="2">
    <source>
        <dbReference type="ARBA" id="ARBA00022692"/>
    </source>
</evidence>
<feature type="region of interest" description="Disordered" evidence="5">
    <location>
        <begin position="167"/>
        <end position="214"/>
    </location>
</feature>
<evidence type="ECO:0000313" key="7">
    <source>
        <dbReference type="EMBL" id="CEG08280.1"/>
    </source>
</evidence>